<proteinExistence type="predicted"/>
<organism evidence="1 2">
    <name type="scientific">Gigaspora margarita</name>
    <dbReference type="NCBI Taxonomy" id="4874"/>
    <lineage>
        <taxon>Eukaryota</taxon>
        <taxon>Fungi</taxon>
        <taxon>Fungi incertae sedis</taxon>
        <taxon>Mucoromycota</taxon>
        <taxon>Glomeromycotina</taxon>
        <taxon>Glomeromycetes</taxon>
        <taxon>Diversisporales</taxon>
        <taxon>Gigasporaceae</taxon>
        <taxon>Gigaspora</taxon>
    </lineage>
</organism>
<protein>
    <submittedName>
        <fullName evidence="1">Uncharacterized protein</fullName>
    </submittedName>
</protein>
<name>A0A8H4AX62_GIGMA</name>
<keyword evidence="2" id="KW-1185">Reference proteome</keyword>
<sequence length="124" mass="14106">MQSSSSSCFLVYIKRSQTSTFAQHDSAIKPCKKLALAWNESVVLNKRNGMKRYGRRVKGVVNEDSGQRVNEKSNEESRALWTKSQKCCEVFITCFDYHVTPDLTISQVAINNKILENEHNGSLF</sequence>
<accession>A0A8H4AX62</accession>
<dbReference type="Proteomes" id="UP000439903">
    <property type="component" value="Unassembled WGS sequence"/>
</dbReference>
<dbReference type="AlphaFoldDB" id="A0A8H4AX62"/>
<gene>
    <name evidence="1" type="ORF">F8M41_006168</name>
</gene>
<evidence type="ECO:0000313" key="2">
    <source>
        <dbReference type="Proteomes" id="UP000439903"/>
    </source>
</evidence>
<reference evidence="1 2" key="1">
    <citation type="journal article" date="2019" name="Environ. Microbiol.">
        <title>At the nexus of three kingdoms: the genome of the mycorrhizal fungus Gigaspora margarita provides insights into plant, endobacterial and fungal interactions.</title>
        <authorList>
            <person name="Venice F."/>
            <person name="Ghignone S."/>
            <person name="Salvioli di Fossalunga A."/>
            <person name="Amselem J."/>
            <person name="Novero M."/>
            <person name="Xianan X."/>
            <person name="Sedzielewska Toro K."/>
            <person name="Morin E."/>
            <person name="Lipzen A."/>
            <person name="Grigoriev I.V."/>
            <person name="Henrissat B."/>
            <person name="Martin F.M."/>
            <person name="Bonfante P."/>
        </authorList>
    </citation>
    <scope>NUCLEOTIDE SEQUENCE [LARGE SCALE GENOMIC DNA]</scope>
    <source>
        <strain evidence="1 2">BEG34</strain>
    </source>
</reference>
<evidence type="ECO:0000313" key="1">
    <source>
        <dbReference type="EMBL" id="KAF0540862.1"/>
    </source>
</evidence>
<comment type="caution">
    <text evidence="1">The sequence shown here is derived from an EMBL/GenBank/DDBJ whole genome shotgun (WGS) entry which is preliminary data.</text>
</comment>
<dbReference type="EMBL" id="WTPW01000161">
    <property type="protein sequence ID" value="KAF0540862.1"/>
    <property type="molecule type" value="Genomic_DNA"/>
</dbReference>